<dbReference type="GO" id="GO:0005506">
    <property type="term" value="F:iron ion binding"/>
    <property type="evidence" value="ECO:0007669"/>
    <property type="project" value="InterPro"/>
</dbReference>
<feature type="transmembrane region" description="Helical" evidence="5">
    <location>
        <begin position="35"/>
        <end position="57"/>
    </location>
</feature>
<dbReference type="PANTHER" id="PTHR11863">
    <property type="entry name" value="STEROL DESATURASE"/>
    <property type="match status" value="1"/>
</dbReference>
<dbReference type="InterPro" id="IPR006694">
    <property type="entry name" value="Fatty_acid_hydroxylase"/>
</dbReference>
<comment type="caution">
    <text evidence="7">The sequence shown here is derived from an EMBL/GenBank/DDBJ whole genome shotgun (WGS) entry which is preliminary data.</text>
</comment>
<dbReference type="InterPro" id="IPR050307">
    <property type="entry name" value="Sterol_Desaturase_Related"/>
</dbReference>
<dbReference type="GO" id="GO:0016020">
    <property type="term" value="C:membrane"/>
    <property type="evidence" value="ECO:0007669"/>
    <property type="project" value="UniProtKB-SubCell"/>
</dbReference>
<keyword evidence="3 5" id="KW-1133">Transmembrane helix</keyword>
<dbReference type="GO" id="GO:0008610">
    <property type="term" value="P:lipid biosynthetic process"/>
    <property type="evidence" value="ECO:0007669"/>
    <property type="project" value="InterPro"/>
</dbReference>
<keyword evidence="4 5" id="KW-0472">Membrane</keyword>
<comment type="subcellular location">
    <subcellularLocation>
        <location evidence="1">Membrane</location>
    </subcellularLocation>
</comment>
<feature type="domain" description="Fatty acid hydroxylase" evidence="6">
    <location>
        <begin position="84"/>
        <end position="220"/>
    </location>
</feature>
<evidence type="ECO:0000313" key="7">
    <source>
        <dbReference type="EMBL" id="RUT10400.1"/>
    </source>
</evidence>
<dbReference type="EMBL" id="RSCK01000043">
    <property type="protein sequence ID" value="RUT10400.1"/>
    <property type="molecule type" value="Genomic_DNA"/>
</dbReference>
<evidence type="ECO:0000313" key="8">
    <source>
        <dbReference type="Proteomes" id="UP000282574"/>
    </source>
</evidence>
<evidence type="ECO:0000256" key="4">
    <source>
        <dbReference type="ARBA" id="ARBA00023136"/>
    </source>
</evidence>
<feature type="transmembrane region" description="Helical" evidence="5">
    <location>
        <begin position="77"/>
        <end position="97"/>
    </location>
</feature>
<name>A0AB37UFL8_9CYAN</name>
<feature type="transmembrane region" description="Helical" evidence="5">
    <location>
        <begin position="6"/>
        <end position="23"/>
    </location>
</feature>
<accession>A0AB37UFL8</accession>
<evidence type="ECO:0000256" key="1">
    <source>
        <dbReference type="ARBA" id="ARBA00004370"/>
    </source>
</evidence>
<dbReference type="GO" id="GO:0016491">
    <property type="term" value="F:oxidoreductase activity"/>
    <property type="evidence" value="ECO:0007669"/>
    <property type="project" value="InterPro"/>
</dbReference>
<dbReference type="RefSeq" id="WP_127023943.1">
    <property type="nucleotide sequence ID" value="NZ_JAVKZF010000001.1"/>
</dbReference>
<evidence type="ECO:0000259" key="6">
    <source>
        <dbReference type="Pfam" id="PF04116"/>
    </source>
</evidence>
<dbReference type="AlphaFoldDB" id="A0AB37UFL8"/>
<proteinExistence type="predicted"/>
<evidence type="ECO:0000256" key="3">
    <source>
        <dbReference type="ARBA" id="ARBA00022989"/>
    </source>
</evidence>
<reference evidence="7 8" key="1">
    <citation type="journal article" date="2019" name="Genome Biol. Evol.">
        <title>Day and night: Metabolic profiles and evolutionary relationships of six axenic non-marine cyanobacteria.</title>
        <authorList>
            <person name="Will S.E."/>
            <person name="Henke P."/>
            <person name="Boedeker C."/>
            <person name="Huang S."/>
            <person name="Brinkmann H."/>
            <person name="Rohde M."/>
            <person name="Jarek M."/>
            <person name="Friedl T."/>
            <person name="Seufert S."/>
            <person name="Schumacher M."/>
            <person name="Overmann J."/>
            <person name="Neumann-Schaal M."/>
            <person name="Petersen J."/>
        </authorList>
    </citation>
    <scope>NUCLEOTIDE SEQUENCE [LARGE SCALE GENOMIC DNA]</scope>
    <source>
        <strain evidence="7 8">SAG 39.79</strain>
    </source>
</reference>
<dbReference type="Pfam" id="PF04116">
    <property type="entry name" value="FA_hydroxylase"/>
    <property type="match status" value="1"/>
</dbReference>
<evidence type="ECO:0000256" key="5">
    <source>
        <dbReference type="SAM" id="Phobius"/>
    </source>
</evidence>
<keyword evidence="2 5" id="KW-0812">Transmembrane</keyword>
<dbReference type="Proteomes" id="UP000282574">
    <property type="component" value="Unassembled WGS sequence"/>
</dbReference>
<gene>
    <name evidence="7" type="ORF">DSM107010_42880</name>
</gene>
<keyword evidence="8" id="KW-1185">Reference proteome</keyword>
<organism evidence="7 8">
    <name type="scientific">Chroococcidiopsis cubana SAG 39.79</name>
    <dbReference type="NCBI Taxonomy" id="388085"/>
    <lineage>
        <taxon>Bacteria</taxon>
        <taxon>Bacillati</taxon>
        <taxon>Cyanobacteriota</taxon>
        <taxon>Cyanophyceae</taxon>
        <taxon>Chroococcidiopsidales</taxon>
        <taxon>Chroococcidiopsidaceae</taxon>
        <taxon>Chroococcidiopsis</taxon>
    </lineage>
</organism>
<protein>
    <submittedName>
        <fullName evidence="7">Sterol desaturase</fullName>
    </submittedName>
</protein>
<evidence type="ECO:0000256" key="2">
    <source>
        <dbReference type="ARBA" id="ARBA00022692"/>
    </source>
</evidence>
<sequence>MSYIPIVTAGVFLLLLLLERIDPLRQAKNWWIGRLAINFCVTALAFGVNATMVQPAASFMLQWTQHQTFGLIHLVELPVWVQGAIAFLLMDLTFYYWHRATHRFPLLWRFHNVHHIDPDLDVSTGFRFHFIEIAFSTGFRVLQVALIGVSAGVYAIYELVFQVNTLFHHSNVKLPLWLERWLNLVLVTPRMHGIHHSQVQQETKSNYSVVFPWWDRLHRTLRLNIPHSEITIGIPAYSDSQDNKIQHLFLMPFQQQRDYWHSADGTTVERNPAVLGEDMTRMVDSEDISVQQRDRACKLQLKSQR</sequence>